<reference evidence="2 3" key="1">
    <citation type="journal article" date="2013" name="BMC Genomics">
        <title>Reconstruction of the lipid metabolism for the microalga Monoraphidium neglectum from its genome sequence reveals characteristics suitable for biofuel production.</title>
        <authorList>
            <person name="Bogen C."/>
            <person name="Al-Dilaimi A."/>
            <person name="Albersmeier A."/>
            <person name="Wichmann J."/>
            <person name="Grundmann M."/>
            <person name="Rupp O."/>
            <person name="Lauersen K.J."/>
            <person name="Blifernez-Klassen O."/>
            <person name="Kalinowski J."/>
            <person name="Goesmann A."/>
            <person name="Mussgnug J.H."/>
            <person name="Kruse O."/>
        </authorList>
    </citation>
    <scope>NUCLEOTIDE SEQUENCE [LARGE SCALE GENOMIC DNA]</scope>
    <source>
        <strain evidence="2 3">SAG 48.87</strain>
    </source>
</reference>
<evidence type="ECO:0000313" key="3">
    <source>
        <dbReference type="Proteomes" id="UP000054498"/>
    </source>
</evidence>
<feature type="non-terminal residue" evidence="2">
    <location>
        <position position="90"/>
    </location>
</feature>
<dbReference type="EMBL" id="KK104527">
    <property type="protein sequence ID" value="KIY93782.1"/>
    <property type="molecule type" value="Genomic_DNA"/>
</dbReference>
<dbReference type="GeneID" id="25731717"/>
<evidence type="ECO:0000313" key="2">
    <source>
        <dbReference type="EMBL" id="KIY93782.1"/>
    </source>
</evidence>
<name>A0A0D2J159_9CHLO</name>
<protein>
    <submittedName>
        <fullName evidence="2">Uncharacterized protein</fullName>
    </submittedName>
</protein>
<gene>
    <name evidence="2" type="ORF">MNEG_14180</name>
</gene>
<evidence type="ECO:0000256" key="1">
    <source>
        <dbReference type="SAM" id="MobiDB-lite"/>
    </source>
</evidence>
<sequence>MATPRAIEQAVRRCQAAAPAGRVPVVTIQPERPVAFGGGAAAHRAAPAAARWQPPQQQLQATASGAFGQHSNGQLFGGYAPPQQLPSHPH</sequence>
<dbReference type="Proteomes" id="UP000054498">
    <property type="component" value="Unassembled WGS sequence"/>
</dbReference>
<organism evidence="2 3">
    <name type="scientific">Monoraphidium neglectum</name>
    <dbReference type="NCBI Taxonomy" id="145388"/>
    <lineage>
        <taxon>Eukaryota</taxon>
        <taxon>Viridiplantae</taxon>
        <taxon>Chlorophyta</taxon>
        <taxon>core chlorophytes</taxon>
        <taxon>Chlorophyceae</taxon>
        <taxon>CS clade</taxon>
        <taxon>Sphaeropleales</taxon>
        <taxon>Selenastraceae</taxon>
        <taxon>Monoraphidium</taxon>
    </lineage>
</organism>
<dbReference type="KEGG" id="mng:MNEG_14180"/>
<accession>A0A0D2J159</accession>
<feature type="compositionally biased region" description="Low complexity" evidence="1">
    <location>
        <begin position="45"/>
        <end position="63"/>
    </location>
</feature>
<keyword evidence="3" id="KW-1185">Reference proteome</keyword>
<dbReference type="AlphaFoldDB" id="A0A0D2J159"/>
<proteinExistence type="predicted"/>
<feature type="region of interest" description="Disordered" evidence="1">
    <location>
        <begin position="45"/>
        <end position="90"/>
    </location>
</feature>
<dbReference type="RefSeq" id="XP_013892802.1">
    <property type="nucleotide sequence ID" value="XM_014037348.1"/>
</dbReference>